<feature type="transmembrane region" description="Helical" evidence="7">
    <location>
        <begin position="229"/>
        <end position="251"/>
    </location>
</feature>
<dbReference type="InterPro" id="IPR002656">
    <property type="entry name" value="Acyl_transf_3_dom"/>
</dbReference>
<dbReference type="STRING" id="927665.HMPREF1535_01711"/>
<dbReference type="AlphaFoldDB" id="A0A0F5JH65"/>
<sequence>MYGTIFYFYVLLKNTLTMNNTTTTARPHIVWLDALRFVAILMVIACHCTDPFNASPESRANPDFNFWGSAYGSMLRACVPLFVMMTGFLLLPVKQEASVFYKKRIPRVFFPFLIWSVLFNLAPWFIQWVGGSPELVTDFFPYAPNPSASLADGLKDVAMIPLNFTVYATPMWYIYALIGLYLYMPVFSAWVEKASEKGKRWFLYIWGASLFIPYLMEFVSHYLFGTCSWNAYGLFYYFAGFNGYLLLGHYLGKGNDWSVGKTLAVVVPLFLIGYLATFIGFRYMTSDPNVSEEGMELFFTYCSPNAMLMTAAIFLLMQKVRITSPLICRALANLTKLGFGVYCVHYFFVGPSYLLTLWLGIPIPAIVPVSAVFTLAATWLFVYLLSKLPYSKYIIG</sequence>
<evidence type="ECO:0000256" key="2">
    <source>
        <dbReference type="ARBA" id="ARBA00007400"/>
    </source>
</evidence>
<protein>
    <recommendedName>
        <fullName evidence="8">Acyltransferase 3 domain-containing protein</fullName>
    </recommendedName>
</protein>
<feature type="transmembrane region" description="Helical" evidence="7">
    <location>
        <begin position="203"/>
        <end position="223"/>
    </location>
</feature>
<name>A0A0F5JH65_9BACT</name>
<comment type="subcellular location">
    <subcellularLocation>
        <location evidence="1">Cell membrane</location>
        <topology evidence="1">Multi-pass membrane protein</topology>
    </subcellularLocation>
</comment>
<dbReference type="Proteomes" id="UP000033047">
    <property type="component" value="Unassembled WGS sequence"/>
</dbReference>
<feature type="transmembrane region" description="Helical" evidence="7">
    <location>
        <begin position="74"/>
        <end position="93"/>
    </location>
</feature>
<evidence type="ECO:0000256" key="7">
    <source>
        <dbReference type="SAM" id="Phobius"/>
    </source>
</evidence>
<feature type="transmembrane region" description="Helical" evidence="7">
    <location>
        <begin position="297"/>
        <end position="316"/>
    </location>
</feature>
<evidence type="ECO:0000256" key="3">
    <source>
        <dbReference type="ARBA" id="ARBA00022475"/>
    </source>
</evidence>
<keyword evidence="4 7" id="KW-0812">Transmembrane</keyword>
<reference evidence="9 10" key="1">
    <citation type="submission" date="2013-04" db="EMBL/GenBank/DDBJ databases">
        <title>The Genome Sequence of Parabacteroides goldsteinii DSM 19448.</title>
        <authorList>
            <consortium name="The Broad Institute Genomics Platform"/>
            <person name="Earl A."/>
            <person name="Ward D."/>
            <person name="Feldgarden M."/>
            <person name="Gevers D."/>
            <person name="Martens E."/>
            <person name="Sakamoto M."/>
            <person name="Benno Y."/>
            <person name="Song Y."/>
            <person name="Liu C."/>
            <person name="Lee J."/>
            <person name="Bolanos M."/>
            <person name="Vaisanen M.L."/>
            <person name="Finegold S.M."/>
            <person name="Walker B."/>
            <person name="Young S."/>
            <person name="Zeng Q."/>
            <person name="Gargeya S."/>
            <person name="Fitzgerald M."/>
            <person name="Haas B."/>
            <person name="Abouelleil A."/>
            <person name="Allen A.W."/>
            <person name="Alvarado L."/>
            <person name="Arachchi H.M."/>
            <person name="Berlin A.M."/>
            <person name="Chapman S.B."/>
            <person name="Gainer-Dewar J."/>
            <person name="Goldberg J."/>
            <person name="Griggs A."/>
            <person name="Gujja S."/>
            <person name="Hansen M."/>
            <person name="Howarth C."/>
            <person name="Imamovic A."/>
            <person name="Ireland A."/>
            <person name="Larimer J."/>
            <person name="McCowan C."/>
            <person name="Murphy C."/>
            <person name="Pearson M."/>
            <person name="Poon T.W."/>
            <person name="Priest M."/>
            <person name="Roberts A."/>
            <person name="Saif S."/>
            <person name="Shea T."/>
            <person name="Sisk P."/>
            <person name="Sykes S."/>
            <person name="Wortman J."/>
            <person name="Nusbaum C."/>
            <person name="Birren B."/>
        </authorList>
    </citation>
    <scope>NUCLEOTIDE SEQUENCE [LARGE SCALE GENOMIC DNA]</scope>
    <source>
        <strain evidence="9 10">DSM 19448</strain>
    </source>
</reference>
<dbReference type="HOGENOM" id="CLU_047714_0_1_10"/>
<feature type="transmembrane region" description="Helical" evidence="7">
    <location>
        <begin position="263"/>
        <end position="285"/>
    </location>
</feature>
<dbReference type="PANTHER" id="PTHR40074:SF2">
    <property type="entry name" value="O-ACETYLTRANSFERASE WECH"/>
    <property type="match status" value="1"/>
</dbReference>
<evidence type="ECO:0000256" key="4">
    <source>
        <dbReference type="ARBA" id="ARBA00022692"/>
    </source>
</evidence>
<evidence type="ECO:0000313" key="9">
    <source>
        <dbReference type="EMBL" id="KKB57059.1"/>
    </source>
</evidence>
<keyword evidence="6 7" id="KW-0472">Membrane</keyword>
<dbReference type="GO" id="GO:0016413">
    <property type="term" value="F:O-acetyltransferase activity"/>
    <property type="evidence" value="ECO:0007669"/>
    <property type="project" value="TreeGrafter"/>
</dbReference>
<keyword evidence="3" id="KW-1003">Cell membrane</keyword>
<dbReference type="GO" id="GO:0005886">
    <property type="term" value="C:plasma membrane"/>
    <property type="evidence" value="ECO:0007669"/>
    <property type="project" value="UniProtKB-SubCell"/>
</dbReference>
<proteinExistence type="inferred from homology"/>
<evidence type="ECO:0000259" key="8">
    <source>
        <dbReference type="Pfam" id="PF01757"/>
    </source>
</evidence>
<evidence type="ECO:0000256" key="1">
    <source>
        <dbReference type="ARBA" id="ARBA00004651"/>
    </source>
</evidence>
<dbReference type="PATRIC" id="fig|927665.4.peg.1752"/>
<feature type="transmembrane region" description="Helical" evidence="7">
    <location>
        <begin position="34"/>
        <end position="54"/>
    </location>
</feature>
<dbReference type="GO" id="GO:0009246">
    <property type="term" value="P:enterobacterial common antigen biosynthetic process"/>
    <property type="evidence" value="ECO:0007669"/>
    <property type="project" value="TreeGrafter"/>
</dbReference>
<feature type="transmembrane region" description="Helical" evidence="7">
    <location>
        <begin position="105"/>
        <end position="126"/>
    </location>
</feature>
<dbReference type="EMBL" id="AQHV01000010">
    <property type="protein sequence ID" value="KKB57059.1"/>
    <property type="molecule type" value="Genomic_DNA"/>
</dbReference>
<keyword evidence="5 7" id="KW-1133">Transmembrane helix</keyword>
<evidence type="ECO:0000256" key="6">
    <source>
        <dbReference type="ARBA" id="ARBA00023136"/>
    </source>
</evidence>
<dbReference type="PANTHER" id="PTHR40074">
    <property type="entry name" value="O-ACETYLTRANSFERASE WECH"/>
    <property type="match status" value="1"/>
</dbReference>
<feature type="transmembrane region" description="Helical" evidence="7">
    <location>
        <begin position="365"/>
        <end position="385"/>
    </location>
</feature>
<evidence type="ECO:0000256" key="5">
    <source>
        <dbReference type="ARBA" id="ARBA00022989"/>
    </source>
</evidence>
<gene>
    <name evidence="9" type="ORF">HMPREF1535_01711</name>
</gene>
<accession>A0A0F5JH65</accession>
<evidence type="ECO:0000313" key="10">
    <source>
        <dbReference type="Proteomes" id="UP000033047"/>
    </source>
</evidence>
<dbReference type="Pfam" id="PF01757">
    <property type="entry name" value="Acyl_transf_3"/>
    <property type="match status" value="1"/>
</dbReference>
<feature type="domain" description="Acyltransferase 3" evidence="8">
    <location>
        <begin position="30"/>
        <end position="382"/>
    </location>
</feature>
<organism evidence="9 10">
    <name type="scientific">Parabacteroides goldsteinii DSM 19448 = WAL 12034</name>
    <dbReference type="NCBI Taxonomy" id="927665"/>
    <lineage>
        <taxon>Bacteria</taxon>
        <taxon>Pseudomonadati</taxon>
        <taxon>Bacteroidota</taxon>
        <taxon>Bacteroidia</taxon>
        <taxon>Bacteroidales</taxon>
        <taxon>Tannerellaceae</taxon>
        <taxon>Parabacteroides</taxon>
    </lineage>
</organism>
<comment type="caution">
    <text evidence="9">The sequence shown here is derived from an EMBL/GenBank/DDBJ whole genome shotgun (WGS) entry which is preliminary data.</text>
</comment>
<feature type="transmembrane region" description="Helical" evidence="7">
    <location>
        <begin position="172"/>
        <end position="191"/>
    </location>
</feature>
<feature type="transmembrane region" description="Helical" evidence="7">
    <location>
        <begin position="337"/>
        <end position="359"/>
    </location>
</feature>
<comment type="similarity">
    <text evidence="2">Belongs to the acyltransferase 3 family.</text>
</comment>